<keyword evidence="1" id="KW-0472">Membrane</keyword>
<reference evidence="2" key="1">
    <citation type="journal article" date="2020" name="Nature">
        <title>Giant virus diversity and host interactions through global metagenomics.</title>
        <authorList>
            <person name="Schulz F."/>
            <person name="Roux S."/>
            <person name="Paez-Espino D."/>
            <person name="Jungbluth S."/>
            <person name="Walsh D.A."/>
            <person name="Denef V.J."/>
            <person name="McMahon K.D."/>
            <person name="Konstantinidis K.T."/>
            <person name="Eloe-Fadrosh E.A."/>
            <person name="Kyrpides N.C."/>
            <person name="Woyke T."/>
        </authorList>
    </citation>
    <scope>NUCLEOTIDE SEQUENCE</scope>
    <source>
        <strain evidence="2">GVMAG-M-3300023184-72</strain>
    </source>
</reference>
<feature type="transmembrane region" description="Helical" evidence="1">
    <location>
        <begin position="6"/>
        <end position="28"/>
    </location>
</feature>
<feature type="transmembrane region" description="Helical" evidence="1">
    <location>
        <begin position="49"/>
        <end position="66"/>
    </location>
</feature>
<evidence type="ECO:0000313" key="2">
    <source>
        <dbReference type="EMBL" id="QHT91215.1"/>
    </source>
</evidence>
<feature type="transmembrane region" description="Helical" evidence="1">
    <location>
        <begin position="81"/>
        <end position="100"/>
    </location>
</feature>
<dbReference type="AlphaFoldDB" id="A0A6C0IFF6"/>
<keyword evidence="1" id="KW-1133">Transmembrane helix</keyword>
<accession>A0A6C0IFF6</accession>
<organism evidence="2">
    <name type="scientific">viral metagenome</name>
    <dbReference type="NCBI Taxonomy" id="1070528"/>
    <lineage>
        <taxon>unclassified sequences</taxon>
        <taxon>metagenomes</taxon>
        <taxon>organismal metagenomes</taxon>
    </lineage>
</organism>
<sequence>MKPYHIFITIIIITKVIFVVLALINHYLKFTNQKDSSLGTQIEFWKSRVEFVFIFLMSLLLIYLFNPRMDRKAMINKETEVILFMFGIVLVITADWSDFFKETATIKTIQSLLGTQ</sequence>
<evidence type="ECO:0000256" key="1">
    <source>
        <dbReference type="SAM" id="Phobius"/>
    </source>
</evidence>
<proteinExistence type="predicted"/>
<protein>
    <submittedName>
        <fullName evidence="2">Uncharacterized protein</fullName>
    </submittedName>
</protein>
<dbReference type="EMBL" id="MN740164">
    <property type="protein sequence ID" value="QHT91215.1"/>
    <property type="molecule type" value="Genomic_DNA"/>
</dbReference>
<keyword evidence="1" id="KW-0812">Transmembrane</keyword>
<name>A0A6C0IFF6_9ZZZZ</name>